<dbReference type="RefSeq" id="WP_268632330.1">
    <property type="nucleotide sequence ID" value="NZ_JAMDLY010000012.1"/>
</dbReference>
<dbReference type="Pfam" id="PF24175">
    <property type="entry name" value="SU10_adaptor"/>
    <property type="match status" value="1"/>
</dbReference>
<reference evidence="1 2" key="1">
    <citation type="submission" date="2022-05" db="EMBL/GenBank/DDBJ databases">
        <title>Genome Sequencing of Bee-Associated Microbes.</title>
        <authorList>
            <person name="Dunlap C."/>
        </authorList>
    </citation>
    <scope>NUCLEOTIDE SEQUENCE [LARGE SCALE GENOMIC DNA]</scope>
    <source>
        <strain evidence="1 2">NRRL NRS-750</strain>
    </source>
</reference>
<proteinExistence type="predicted"/>
<evidence type="ECO:0000313" key="2">
    <source>
        <dbReference type="Proteomes" id="UP001527090"/>
    </source>
</evidence>
<comment type="caution">
    <text evidence="1">The sequence shown here is derived from an EMBL/GenBank/DDBJ whole genome shotgun (WGS) entry which is preliminary data.</text>
</comment>
<sequence length="170" mass="19445">MTQVRDRLIRTYGTAQQQSEVVTTAIDLWKGQSLYIPPCPPGNVTDVDIYDTAYGGGGRWRHIQQKQFNLPSPTVPYYYFVAGKIGIYPEPTANTEQGIKIHHIPVIPPLTLAGMDKETGFDPDFDMVLVYGVLREITDNNDYDIRYQQLLMEYQTANSGYEVHVIQERW</sequence>
<evidence type="ECO:0000313" key="1">
    <source>
        <dbReference type="EMBL" id="MCY9530575.1"/>
    </source>
</evidence>
<organism evidence="1 2">
    <name type="scientific">Paenibacillus alvei</name>
    <name type="common">Bacillus alvei</name>
    <dbReference type="NCBI Taxonomy" id="44250"/>
    <lineage>
        <taxon>Bacteria</taxon>
        <taxon>Bacillati</taxon>
        <taxon>Bacillota</taxon>
        <taxon>Bacilli</taxon>
        <taxon>Bacillales</taxon>
        <taxon>Paenibacillaceae</taxon>
        <taxon>Paenibacillus</taxon>
    </lineage>
</organism>
<accession>A0ABT4EAC2</accession>
<keyword evidence="2" id="KW-1185">Reference proteome</keyword>
<protein>
    <submittedName>
        <fullName evidence="1">Uncharacterized protein</fullName>
    </submittedName>
</protein>
<dbReference type="Proteomes" id="UP001527090">
    <property type="component" value="Unassembled WGS sequence"/>
</dbReference>
<dbReference type="EMBL" id="JAMDLY010000012">
    <property type="protein sequence ID" value="MCY9530575.1"/>
    <property type="molecule type" value="Genomic_DNA"/>
</dbReference>
<name>A0ABT4EAC2_PAEAL</name>
<dbReference type="InterPro" id="IPR056209">
    <property type="entry name" value="SU10_adaptor"/>
</dbReference>
<gene>
    <name evidence="1" type="ORF">M5X04_14730</name>
</gene>